<protein>
    <submittedName>
        <fullName evidence="4">Type IX secretion system sortase PorU</fullName>
    </submittedName>
</protein>
<reference evidence="5" key="1">
    <citation type="journal article" date="2019" name="Int. J. Syst. Evol. Microbiol.">
        <title>The Global Catalogue of Microorganisms (GCM) 10K type strain sequencing project: providing services to taxonomists for standard genome sequencing and annotation.</title>
        <authorList>
            <consortium name="The Broad Institute Genomics Platform"/>
            <consortium name="The Broad Institute Genome Sequencing Center for Infectious Disease"/>
            <person name="Wu L."/>
            <person name="Ma J."/>
        </authorList>
    </citation>
    <scope>NUCLEOTIDE SEQUENCE [LARGE SCALE GENOMIC DNA]</scope>
    <source>
        <strain evidence="5">JCM 17924</strain>
    </source>
</reference>
<dbReference type="RefSeq" id="WP_345226789.1">
    <property type="nucleotide sequence ID" value="NZ_BAABHA010000014.1"/>
</dbReference>
<dbReference type="InterPro" id="IPR029030">
    <property type="entry name" value="Caspase-like_dom_sf"/>
</dbReference>
<feature type="domain" description="Gingipain" evidence="3">
    <location>
        <begin position="571"/>
        <end position="972"/>
    </location>
</feature>
<accession>A0ABP8JF77</accession>
<sequence length="1342" mass="147078">MTYTTMRVCTFLLLLWLVPALALEVRAQAPEARIKLNWQGQAQLSEPGREVKVPTFAGASFVAGSRLPQFTFRINGYATNVQLVSPTYEAFGPQEARLFPTLPADAQLVLRHGTEKRRPVTLVTITGVRRSPQSGQAEKLTSFDYTYTLDNNAATARRGSHTYATTSLLNQGDWFKIGIAGNVEGGSDGSGIYKLDKAFLNSVGLPVQSLDPRNLQLFGQAIGMLPQANSAPRPDDLVQNALMFVGDGDNVFNDNEYFVMYGRSPHTWAHETATNRFRHILNLYTDTAYYFLRVGNSPGLRVGAAPAVTGTPTATIRQFTERQFRELELVNLLKSGRQWLGEGFNNGAQKDFTFSIPDLVPGSSLQLTTSVAATALPRNCNSYQSPNEVTFFRLGINGTALQQQSVFNLSCGSGCPGECYPEAANTDIKTQSWTVPANAGADLRLSITYDSRGDQTALGYLDYVEVQGLRRLQLNGTGQLNFRSLENRAPGAVSAFELATAPAGTVVWDVTNPRRPRQVALTNNRFVARTDSVREYVAFAGSSFNTPRSFGRVANQNLHALGQVPGSVNLVIVTPPLFLRQAQDLAAHRRRHDGLNVAVVTTNQIYNEFSSGGQDITAIRDFVKMLYDRENLELYVLLFGDASYDYKADASNKADQLPGWWSQRQLKDSENQNFVPTYESVESLSRIQYRVNGTPGSYCSDDYFGFLDDDEGDWSEIDTSAANHMMDAGIGRLPIRTPRGQPSSTAMATAIVAKLIAYDQPASQGKWRNRLTFVADDGDYGLHINNSELAVNGIASFQPVFNSNKVYLDLFPQQSTGSGQNSPATNAALDASIEQGSLFVGYAGHGGPRGWTDEQILNNNSVLQLQNRNRLSFWFTGTCDFAWYDDPGFDSAGEQVLTDTPGGAIGLLTTTRLVYANNNQSLALPFYQALFRRDASGKWGRLGDAMVQGKNGDGVDVGNRNFTLLGDPSMRLAMPQLNAQVRKLNGRALTATSPDTIRALQRVLLEGDVTNHQNSLASTFNGKVQVTVYEKPSILRTLATEPSNPSLPVTVQKDVVYDGTATVQNGTFRVEFVVPKDINYQFGFGKISLYAADSVRNIDAHGYHGNVNIGGASTTALSDTIPPVISLAMDTENFVFGGLTRPNTTLLAAFSDDNGINTAGTGIGHELTATLDGDPNKVTILNQYYAADLNTFTSGKVQYLFKNLTPGPHSLKVKAWDTFNNSAERTIEFIVAKDEKLALNHVLNYPNPFAKRTTFHFDHNRPGFDLEVQVQIFTISGKLIRTLSALVPSSQSHVKEVEWDGRDEYSDQLARGVYVYRVSVRAPADGPNGTQTSKFEKLVLLN</sequence>
<dbReference type="EMBL" id="BAABHA010000014">
    <property type="protein sequence ID" value="GAA4389677.1"/>
    <property type="molecule type" value="Genomic_DNA"/>
</dbReference>
<name>A0ABP8JF77_9BACT</name>
<dbReference type="InterPro" id="IPR001769">
    <property type="entry name" value="Gingipain"/>
</dbReference>
<feature type="signal peptide" evidence="2">
    <location>
        <begin position="1"/>
        <end position="22"/>
    </location>
</feature>
<dbReference type="Gene3D" id="3.40.50.1460">
    <property type="match status" value="1"/>
</dbReference>
<feature type="chain" id="PRO_5045279630" evidence="2">
    <location>
        <begin position="23"/>
        <end position="1342"/>
    </location>
</feature>
<dbReference type="NCBIfam" id="NF033707">
    <property type="entry name" value="T9SS_sortase"/>
    <property type="match status" value="1"/>
</dbReference>
<organism evidence="4 5">
    <name type="scientific">Hymenobacter koreensis</name>
    <dbReference type="NCBI Taxonomy" id="1084523"/>
    <lineage>
        <taxon>Bacteria</taxon>
        <taxon>Pseudomonadati</taxon>
        <taxon>Bacteroidota</taxon>
        <taxon>Cytophagia</taxon>
        <taxon>Cytophagales</taxon>
        <taxon>Hymenobacteraceae</taxon>
        <taxon>Hymenobacter</taxon>
    </lineage>
</organism>
<dbReference type="Pfam" id="PF01364">
    <property type="entry name" value="Peptidase_C25"/>
    <property type="match status" value="1"/>
</dbReference>
<evidence type="ECO:0000256" key="2">
    <source>
        <dbReference type="SAM" id="SignalP"/>
    </source>
</evidence>
<keyword evidence="5" id="KW-1185">Reference proteome</keyword>
<evidence type="ECO:0000313" key="4">
    <source>
        <dbReference type="EMBL" id="GAA4389677.1"/>
    </source>
</evidence>
<evidence type="ECO:0000313" key="5">
    <source>
        <dbReference type="Proteomes" id="UP001500454"/>
    </source>
</evidence>
<proteinExistence type="predicted"/>
<dbReference type="SUPFAM" id="SSF52129">
    <property type="entry name" value="Caspase-like"/>
    <property type="match status" value="1"/>
</dbReference>
<comment type="caution">
    <text evidence="4">The sequence shown here is derived from an EMBL/GenBank/DDBJ whole genome shotgun (WGS) entry which is preliminary data.</text>
</comment>
<dbReference type="Gene3D" id="3.40.50.10390">
    <property type="entry name" value="Gingipain r, domain 1"/>
    <property type="match status" value="1"/>
</dbReference>
<gene>
    <name evidence="4" type="primary">porU</name>
    <name evidence="4" type="ORF">GCM10023186_37160</name>
</gene>
<dbReference type="InterPro" id="IPR029031">
    <property type="entry name" value="Gingipain_N_sf"/>
</dbReference>
<evidence type="ECO:0000259" key="3">
    <source>
        <dbReference type="Pfam" id="PF01364"/>
    </source>
</evidence>
<keyword evidence="1 2" id="KW-0732">Signal</keyword>
<dbReference type="CDD" id="cd02258">
    <property type="entry name" value="Peptidase_C25_N"/>
    <property type="match status" value="1"/>
</dbReference>
<dbReference type="Gene3D" id="2.60.40.4070">
    <property type="match status" value="1"/>
</dbReference>
<dbReference type="Proteomes" id="UP001500454">
    <property type="component" value="Unassembled WGS sequence"/>
</dbReference>
<evidence type="ECO:0000256" key="1">
    <source>
        <dbReference type="ARBA" id="ARBA00022729"/>
    </source>
</evidence>